<evidence type="ECO:0000313" key="4">
    <source>
        <dbReference type="Proteomes" id="UP001150924"/>
    </source>
</evidence>
<proteinExistence type="predicted"/>
<dbReference type="Pfam" id="PF07719">
    <property type="entry name" value="TPR_2"/>
    <property type="match status" value="1"/>
</dbReference>
<evidence type="ECO:0000256" key="1">
    <source>
        <dbReference type="ARBA" id="ARBA00022737"/>
    </source>
</evidence>
<protein>
    <submittedName>
        <fullName evidence="3">Tetratricopeptide repeat protein</fullName>
    </submittedName>
</protein>
<dbReference type="InterPro" id="IPR013105">
    <property type="entry name" value="TPR_2"/>
</dbReference>
<accession>A0A9X3EPF4</accession>
<keyword evidence="4" id="KW-1185">Reference proteome</keyword>
<dbReference type="SUPFAM" id="SSF160631">
    <property type="entry name" value="SMI1/KNR4-like"/>
    <property type="match status" value="1"/>
</dbReference>
<dbReference type="Gene3D" id="1.25.40.10">
    <property type="entry name" value="Tetratricopeptide repeat domain"/>
    <property type="match status" value="1"/>
</dbReference>
<evidence type="ECO:0000313" key="3">
    <source>
        <dbReference type="EMBL" id="MCY1004356.1"/>
    </source>
</evidence>
<dbReference type="InterPro" id="IPR037883">
    <property type="entry name" value="Knr4/Smi1-like_sf"/>
</dbReference>
<comment type="caution">
    <text evidence="3">The sequence shown here is derived from an EMBL/GenBank/DDBJ whole genome shotgun (WGS) entry which is preliminary data.</text>
</comment>
<dbReference type="SMART" id="SM00028">
    <property type="entry name" value="TPR"/>
    <property type="match status" value="3"/>
</dbReference>
<dbReference type="AlphaFoldDB" id="A0A9X3EPF4"/>
<name>A0A9X3EPF4_9BACT</name>
<organism evidence="3 4">
    <name type="scientific">Nannocystis pusilla</name>
    <dbReference type="NCBI Taxonomy" id="889268"/>
    <lineage>
        <taxon>Bacteria</taxon>
        <taxon>Pseudomonadati</taxon>
        <taxon>Myxococcota</taxon>
        <taxon>Polyangia</taxon>
        <taxon>Nannocystales</taxon>
        <taxon>Nannocystaceae</taxon>
        <taxon>Nannocystis</taxon>
    </lineage>
</organism>
<evidence type="ECO:0000256" key="2">
    <source>
        <dbReference type="ARBA" id="ARBA00022803"/>
    </source>
</evidence>
<sequence>MRHGSPGCSYFVAPTFTCDERGAAMTGDSVEAALASPGPKLAAWDTSRPGEAVFAIFAVSSAGARLLAQGEAADRDATAAASRRRGLRIGACHGGHEFVWVADELGCVVWSRAAVRLDLTRVLLRFAGDEVALRDVRAVVSFVADDWVRRGVRIERIGGEPVVALDEHDEVARLDPTYNYDDFSMSDAGWTSSFGRDLAAWLGVPHRDDAFGGAVTAIVQPEPRDDIHRIALKLAELRALGSRCHSSPFGFETRPPLALATVDAFEREYAVALPSDYAQFLVRIGDGGAGPISYHSLYRLSLALREGRPARPFLPTGPAAHASADSSDIEWLLRQADVEASREVAHRIEADFPADWSERDGCVMLGTDGCGSDSLLVVAGERRGEVWLACDFGMVRTCRSFVAWYEGWLDEQILVLRNELASLGHLADFARAGLRAGRFGEALSAAEELRRRQLALDPDTDYYPSEMLLGMARAGVDGDLDRVAVLSDRFVVDDGWTGQAVEALHDLLARRQELLERALVRGGTWTRADVEAALPAIDGALLADERAAAFAACDAVLALIPDCATVRMKLAVTLLAFDDPAGALAQLAPHSEPCAHAWNLRAAAWSRLGRLDEALACAKTGLSLRPGWIVLRDNLGAFHGENGDPARAAEIHAASIAAEPEYEWGHHNRGVALARLGHTEEALACIRRALELGHPRWRVAAEPGIEALQRSPAYRALMLAG</sequence>
<gene>
    <name evidence="3" type="ORF">OV079_01995</name>
</gene>
<dbReference type="InterPro" id="IPR019734">
    <property type="entry name" value="TPR_rpt"/>
</dbReference>
<dbReference type="InterPro" id="IPR011990">
    <property type="entry name" value="TPR-like_helical_dom_sf"/>
</dbReference>
<keyword evidence="1" id="KW-0677">Repeat</keyword>
<dbReference type="EMBL" id="JAPNKE010000002">
    <property type="protein sequence ID" value="MCY1004356.1"/>
    <property type="molecule type" value="Genomic_DNA"/>
</dbReference>
<keyword evidence="2" id="KW-0802">TPR repeat</keyword>
<dbReference type="RefSeq" id="WP_267765897.1">
    <property type="nucleotide sequence ID" value="NZ_JAPNKE010000002.1"/>
</dbReference>
<dbReference type="SUPFAM" id="SSF48452">
    <property type="entry name" value="TPR-like"/>
    <property type="match status" value="1"/>
</dbReference>
<reference evidence="3" key="1">
    <citation type="submission" date="2022-11" db="EMBL/GenBank/DDBJ databases">
        <title>Minimal conservation of predation-associated metabolite biosynthetic gene clusters underscores biosynthetic potential of Myxococcota including descriptions for ten novel species: Archangium lansinium sp. nov., Myxococcus landrumus sp. nov., Nannocystis bai.</title>
        <authorList>
            <person name="Ahearne A."/>
            <person name="Stevens C."/>
            <person name="Phillips K."/>
        </authorList>
    </citation>
    <scope>NUCLEOTIDE SEQUENCE</scope>
    <source>
        <strain evidence="3">Na p29</strain>
    </source>
</reference>
<dbReference type="Proteomes" id="UP001150924">
    <property type="component" value="Unassembled WGS sequence"/>
</dbReference>